<accession>A0A164ZWG9</accession>
<keyword evidence="1" id="KW-0732">Signal</keyword>
<sequence length="101" mass="10928">MPTLATSLLLIVLAIPSLAQRCTSQTITVNVNAITSILNLQEPANQKSLTDFVQQSTSPTLNFPATLIQGTQPLSKSYIISGKLCVPAQGVRKFHILYQCN</sequence>
<dbReference type="AlphaFoldDB" id="A0A164ZWG9"/>
<dbReference type="EMBL" id="KV419395">
    <property type="protein sequence ID" value="KZS98159.1"/>
    <property type="molecule type" value="Genomic_DNA"/>
</dbReference>
<name>A0A164ZWG9_9AGAM</name>
<evidence type="ECO:0000313" key="3">
    <source>
        <dbReference type="Proteomes" id="UP000076722"/>
    </source>
</evidence>
<feature type="chain" id="PRO_5007855022" evidence="1">
    <location>
        <begin position="20"/>
        <end position="101"/>
    </location>
</feature>
<evidence type="ECO:0000313" key="2">
    <source>
        <dbReference type="EMBL" id="KZS98159.1"/>
    </source>
</evidence>
<evidence type="ECO:0000256" key="1">
    <source>
        <dbReference type="SAM" id="SignalP"/>
    </source>
</evidence>
<dbReference type="Proteomes" id="UP000076722">
    <property type="component" value="Unassembled WGS sequence"/>
</dbReference>
<keyword evidence="3" id="KW-1185">Reference proteome</keyword>
<protein>
    <submittedName>
        <fullName evidence="2">Uncharacterized protein</fullName>
    </submittedName>
</protein>
<gene>
    <name evidence="2" type="ORF">SISNIDRAFT_134013</name>
</gene>
<reference evidence="2 3" key="1">
    <citation type="journal article" date="2016" name="Mol. Biol. Evol.">
        <title>Comparative Genomics of Early-Diverging Mushroom-Forming Fungi Provides Insights into the Origins of Lignocellulose Decay Capabilities.</title>
        <authorList>
            <person name="Nagy L.G."/>
            <person name="Riley R."/>
            <person name="Tritt A."/>
            <person name="Adam C."/>
            <person name="Daum C."/>
            <person name="Floudas D."/>
            <person name="Sun H."/>
            <person name="Yadav J.S."/>
            <person name="Pangilinan J."/>
            <person name="Larsson K.H."/>
            <person name="Matsuura K."/>
            <person name="Barry K."/>
            <person name="Labutti K."/>
            <person name="Kuo R."/>
            <person name="Ohm R.A."/>
            <person name="Bhattacharya S.S."/>
            <person name="Shirouzu T."/>
            <person name="Yoshinaga Y."/>
            <person name="Martin F.M."/>
            <person name="Grigoriev I.V."/>
            <person name="Hibbett D.S."/>
        </authorList>
    </citation>
    <scope>NUCLEOTIDE SEQUENCE [LARGE SCALE GENOMIC DNA]</scope>
    <source>
        <strain evidence="2 3">HHB9708</strain>
    </source>
</reference>
<proteinExistence type="predicted"/>
<organism evidence="2 3">
    <name type="scientific">Sistotremastrum niveocremeum HHB9708</name>
    <dbReference type="NCBI Taxonomy" id="1314777"/>
    <lineage>
        <taxon>Eukaryota</taxon>
        <taxon>Fungi</taxon>
        <taxon>Dikarya</taxon>
        <taxon>Basidiomycota</taxon>
        <taxon>Agaricomycotina</taxon>
        <taxon>Agaricomycetes</taxon>
        <taxon>Sistotremastrales</taxon>
        <taxon>Sistotremastraceae</taxon>
        <taxon>Sertulicium</taxon>
        <taxon>Sertulicium niveocremeum</taxon>
    </lineage>
</organism>
<feature type="signal peptide" evidence="1">
    <location>
        <begin position="1"/>
        <end position="19"/>
    </location>
</feature>